<evidence type="ECO:0000313" key="2">
    <source>
        <dbReference type="Proteomes" id="UP001652581"/>
    </source>
</evidence>
<accession>A0ABM5DB02</accession>
<organism evidence="2 3">
    <name type="scientific">Vicugna pacos</name>
    <name type="common">Alpaca</name>
    <name type="synonym">Lama pacos</name>
    <dbReference type="NCBI Taxonomy" id="30538"/>
    <lineage>
        <taxon>Eukaryota</taxon>
        <taxon>Metazoa</taxon>
        <taxon>Chordata</taxon>
        <taxon>Craniata</taxon>
        <taxon>Vertebrata</taxon>
        <taxon>Euteleostomi</taxon>
        <taxon>Mammalia</taxon>
        <taxon>Eutheria</taxon>
        <taxon>Laurasiatheria</taxon>
        <taxon>Artiodactyla</taxon>
        <taxon>Tylopoda</taxon>
        <taxon>Camelidae</taxon>
        <taxon>Vicugna</taxon>
    </lineage>
</organism>
<feature type="compositionally biased region" description="Basic and acidic residues" evidence="1">
    <location>
        <begin position="133"/>
        <end position="142"/>
    </location>
</feature>
<protein>
    <submittedName>
        <fullName evidence="3">Uncharacterized protein isoform X2</fullName>
    </submittedName>
</protein>
<evidence type="ECO:0000256" key="1">
    <source>
        <dbReference type="SAM" id="MobiDB-lite"/>
    </source>
</evidence>
<reference evidence="3" key="1">
    <citation type="submission" date="2025-08" db="UniProtKB">
        <authorList>
            <consortium name="RefSeq"/>
        </authorList>
    </citation>
    <scope>IDENTIFICATION</scope>
</reference>
<feature type="region of interest" description="Disordered" evidence="1">
    <location>
        <begin position="118"/>
        <end position="148"/>
    </location>
</feature>
<gene>
    <name evidence="3" type="primary">LOC140696520</name>
</gene>
<evidence type="ECO:0000313" key="3">
    <source>
        <dbReference type="RefSeq" id="XP_072818082.1"/>
    </source>
</evidence>
<proteinExistence type="predicted"/>
<name>A0ABM5DB02_VICPA</name>
<sequence length="148" mass="16186">MALGNWTPGLEHSWQWEKVPPVLVSDLQCHPGGPDGPPTRHVFIHEWSTHTRLCGGGQGLRKAQPRARSPESDGSLRRGGSSIQGDGARGSTCRGAGLHLAVRLCGFTFMRTELGNRPFRARGGSTWLPGETWTERSRDLTRRGHRGG</sequence>
<dbReference type="RefSeq" id="XP_072818082.1">
    <property type="nucleotide sequence ID" value="XM_072961981.1"/>
</dbReference>
<feature type="region of interest" description="Disordered" evidence="1">
    <location>
        <begin position="54"/>
        <end position="91"/>
    </location>
</feature>
<keyword evidence="2" id="KW-1185">Reference proteome</keyword>
<dbReference type="Proteomes" id="UP001652581">
    <property type="component" value="Chromosome 5"/>
</dbReference>
<dbReference type="GeneID" id="140696520"/>